<reference evidence="1 2" key="1">
    <citation type="submission" date="2019-06" db="EMBL/GenBank/DDBJ databases">
        <title>Sequencing the genomes of 1000 actinobacteria strains.</title>
        <authorList>
            <person name="Klenk H.-P."/>
        </authorList>
    </citation>
    <scope>NUCLEOTIDE SEQUENCE [LARGE SCALE GENOMIC DNA]</scope>
    <source>
        <strain evidence="1 2">DSM 44826</strain>
    </source>
</reference>
<evidence type="ECO:0000313" key="2">
    <source>
        <dbReference type="Proteomes" id="UP000317940"/>
    </source>
</evidence>
<dbReference type="RefSeq" id="WP_145907100.1">
    <property type="nucleotide sequence ID" value="NZ_BAAAMZ010000054.1"/>
</dbReference>
<protein>
    <submittedName>
        <fullName evidence="1">Uncharacterized protein</fullName>
    </submittedName>
</protein>
<dbReference type="AlphaFoldDB" id="A0A561UP04"/>
<proteinExistence type="predicted"/>
<name>A0A561UP04_9ACTN</name>
<accession>A0A561UP04</accession>
<evidence type="ECO:0000313" key="1">
    <source>
        <dbReference type="EMBL" id="TWG01098.1"/>
    </source>
</evidence>
<comment type="caution">
    <text evidence="1">The sequence shown here is derived from an EMBL/GenBank/DDBJ whole genome shotgun (WGS) entry which is preliminary data.</text>
</comment>
<gene>
    <name evidence="1" type="ORF">FHX73_114985</name>
</gene>
<dbReference type="EMBL" id="VIWT01000001">
    <property type="protein sequence ID" value="TWG01098.1"/>
    <property type="molecule type" value="Genomic_DNA"/>
</dbReference>
<dbReference type="Proteomes" id="UP000317940">
    <property type="component" value="Unassembled WGS sequence"/>
</dbReference>
<keyword evidence="2" id="KW-1185">Reference proteome</keyword>
<sequence>MISNHETVPGAVESAAQALAAELVLAIRGTADPFSLHRGVAARTEPVPALAAIRVLGADVLSAHLLAGHELPAADAELVHAAVGAFPAPPAADPDSALWALRDGALTATLAELGVAAHDWPGLAVRAGAAVEPAAEPEHWAAWSVELVRCSSLALPPLDSPPREQARRRRLDLTRGLTRSLLRRDYLSAARLARWLALDHERQPEPLLAPALDHLDHLAGDQPRAMLEAALARRLARGER</sequence>
<dbReference type="OrthoDB" id="3698319at2"/>
<organism evidence="1 2">
    <name type="scientific">Kitasatospora viridis</name>
    <dbReference type="NCBI Taxonomy" id="281105"/>
    <lineage>
        <taxon>Bacteria</taxon>
        <taxon>Bacillati</taxon>
        <taxon>Actinomycetota</taxon>
        <taxon>Actinomycetes</taxon>
        <taxon>Kitasatosporales</taxon>
        <taxon>Streptomycetaceae</taxon>
        <taxon>Kitasatospora</taxon>
    </lineage>
</organism>